<keyword evidence="2" id="KW-0238">DNA-binding</keyword>
<dbReference type="PROSITE" id="PS50932">
    <property type="entry name" value="HTH_LACI_2"/>
    <property type="match status" value="1"/>
</dbReference>
<sequence length="331" mass="36972">MSNIKDVAALAGVSVPTVYKAYSNTYFTSPEIREKVYAAAKELGYVPKTVNRTGGKESKRTVALFLDEIVNPFYSAMVRETSKELEHKGYQLAVMYNSNSASVERENFEAAIAHKYDGIIFVPSPEGDGELIKQLSAKRFPLLQLFRTVYPDLDTLLIDDELGTYLAVKHLLQSGHKKIMLISKTNPALVKREVGYARAFAEERLEMDNECLYLMSYADCAKEMIKEKIHAVQPTAILSVGESTSINVIQALSEMNLSIPDDISFIIYDDLPWTAVYGITTVAHSYESIGRLIAEMIDGQFNKRENGSGEQPARLVLDPRLVARKSVKILL</sequence>
<gene>
    <name evidence="5" type="primary">degA_5</name>
    <name evidence="5" type="ORF">ERS852407_02326</name>
</gene>
<evidence type="ECO:0000256" key="1">
    <source>
        <dbReference type="ARBA" id="ARBA00023015"/>
    </source>
</evidence>
<keyword evidence="1" id="KW-0805">Transcription regulation</keyword>
<dbReference type="PANTHER" id="PTHR30146">
    <property type="entry name" value="LACI-RELATED TRANSCRIPTIONAL REPRESSOR"/>
    <property type="match status" value="1"/>
</dbReference>
<dbReference type="Pfam" id="PF13377">
    <property type="entry name" value="Peripla_BP_3"/>
    <property type="match status" value="1"/>
</dbReference>
<name>A0A174DQS5_9FIRM</name>
<dbReference type="GO" id="GO:0000976">
    <property type="term" value="F:transcription cis-regulatory region binding"/>
    <property type="evidence" value="ECO:0007669"/>
    <property type="project" value="TreeGrafter"/>
</dbReference>
<dbReference type="InterPro" id="IPR028082">
    <property type="entry name" value="Peripla_BP_I"/>
</dbReference>
<proteinExistence type="predicted"/>
<dbReference type="InterPro" id="IPR046335">
    <property type="entry name" value="LacI/GalR-like_sensor"/>
</dbReference>
<dbReference type="Gene3D" id="1.10.260.40">
    <property type="entry name" value="lambda repressor-like DNA-binding domains"/>
    <property type="match status" value="1"/>
</dbReference>
<dbReference type="AlphaFoldDB" id="A0A174DQS5"/>
<evidence type="ECO:0000256" key="2">
    <source>
        <dbReference type="ARBA" id="ARBA00023125"/>
    </source>
</evidence>
<dbReference type="InterPro" id="IPR000843">
    <property type="entry name" value="HTH_LacI"/>
</dbReference>
<dbReference type="CDD" id="cd06267">
    <property type="entry name" value="PBP1_LacI_sugar_binding-like"/>
    <property type="match status" value="1"/>
</dbReference>
<dbReference type="PANTHER" id="PTHR30146:SF154">
    <property type="entry name" value="TRANSCRIPTION REGULATOR, MEMBER OF GALR FAMILY"/>
    <property type="match status" value="1"/>
</dbReference>
<evidence type="ECO:0000313" key="6">
    <source>
        <dbReference type="Proteomes" id="UP000095651"/>
    </source>
</evidence>
<dbReference type="Proteomes" id="UP000095651">
    <property type="component" value="Unassembled WGS sequence"/>
</dbReference>
<evidence type="ECO:0000256" key="3">
    <source>
        <dbReference type="ARBA" id="ARBA00023163"/>
    </source>
</evidence>
<dbReference type="Gene3D" id="3.40.50.2300">
    <property type="match status" value="2"/>
</dbReference>
<dbReference type="RefSeq" id="WP_055655202.1">
    <property type="nucleotide sequence ID" value="NZ_CABIXC010000005.1"/>
</dbReference>
<accession>A0A174DQS5</accession>
<reference evidence="5 6" key="1">
    <citation type="submission" date="2015-09" db="EMBL/GenBank/DDBJ databases">
        <authorList>
            <consortium name="Pathogen Informatics"/>
        </authorList>
    </citation>
    <scope>NUCLEOTIDE SEQUENCE [LARGE SCALE GENOMIC DNA]</scope>
    <source>
        <strain evidence="5 6">2789STDY5608850</strain>
    </source>
</reference>
<dbReference type="SUPFAM" id="SSF53822">
    <property type="entry name" value="Periplasmic binding protein-like I"/>
    <property type="match status" value="1"/>
</dbReference>
<evidence type="ECO:0000259" key="4">
    <source>
        <dbReference type="PROSITE" id="PS50932"/>
    </source>
</evidence>
<keyword evidence="3" id="KW-0804">Transcription</keyword>
<organism evidence="5 6">
    <name type="scientific">Hungatella hathewayi</name>
    <dbReference type="NCBI Taxonomy" id="154046"/>
    <lineage>
        <taxon>Bacteria</taxon>
        <taxon>Bacillati</taxon>
        <taxon>Bacillota</taxon>
        <taxon>Clostridia</taxon>
        <taxon>Lachnospirales</taxon>
        <taxon>Lachnospiraceae</taxon>
        <taxon>Hungatella</taxon>
    </lineage>
</organism>
<dbReference type="InterPro" id="IPR010982">
    <property type="entry name" value="Lambda_DNA-bd_dom_sf"/>
</dbReference>
<dbReference type="GO" id="GO:0003700">
    <property type="term" value="F:DNA-binding transcription factor activity"/>
    <property type="evidence" value="ECO:0007669"/>
    <property type="project" value="TreeGrafter"/>
</dbReference>
<dbReference type="SUPFAM" id="SSF47413">
    <property type="entry name" value="lambda repressor-like DNA-binding domains"/>
    <property type="match status" value="1"/>
</dbReference>
<evidence type="ECO:0000313" key="5">
    <source>
        <dbReference type="EMBL" id="CUO27804.1"/>
    </source>
</evidence>
<dbReference type="SMART" id="SM00354">
    <property type="entry name" value="HTH_LACI"/>
    <property type="match status" value="1"/>
</dbReference>
<dbReference type="Pfam" id="PF00356">
    <property type="entry name" value="LacI"/>
    <property type="match status" value="1"/>
</dbReference>
<dbReference type="EMBL" id="CYZE01000005">
    <property type="protein sequence ID" value="CUO27804.1"/>
    <property type="molecule type" value="Genomic_DNA"/>
</dbReference>
<dbReference type="CDD" id="cd01392">
    <property type="entry name" value="HTH_LacI"/>
    <property type="match status" value="1"/>
</dbReference>
<feature type="domain" description="HTH lacI-type" evidence="4">
    <location>
        <begin position="2"/>
        <end position="53"/>
    </location>
</feature>
<protein>
    <submittedName>
        <fullName evidence="5">LacI family transcriptional regulator</fullName>
    </submittedName>
</protein>